<evidence type="ECO:0000256" key="4">
    <source>
        <dbReference type="ARBA" id="ARBA00023239"/>
    </source>
</evidence>
<comment type="caution">
    <text evidence="11">The sequence shown here is derived from an EMBL/GenBank/DDBJ whole genome shotgun (WGS) entry which is preliminary data.</text>
</comment>
<dbReference type="PRINTS" id="PR01181">
    <property type="entry name" value="DAPDCRBXLASE"/>
</dbReference>
<dbReference type="NCBIfam" id="TIGR01048">
    <property type="entry name" value="lysA"/>
    <property type="match status" value="1"/>
</dbReference>
<feature type="binding site" evidence="5">
    <location>
        <position position="317"/>
    </location>
    <ligand>
        <name>substrate</name>
    </ligand>
</feature>
<dbReference type="Pfam" id="PF02784">
    <property type="entry name" value="Orn_Arg_deC_N"/>
    <property type="match status" value="1"/>
</dbReference>
<accession>A0A6N8DPX9</accession>
<evidence type="ECO:0000256" key="6">
    <source>
        <dbReference type="NCBIfam" id="TIGR01048"/>
    </source>
</evidence>
<dbReference type="UniPathway" id="UPA00034">
    <property type="reaction ID" value="UER00027"/>
</dbReference>
<reference evidence="11 12" key="1">
    <citation type="submission" date="2019-11" db="EMBL/GenBank/DDBJ databases">
        <title>Whole-genome sequence of a Rhodoblastus acidophilus DSM 142.</title>
        <authorList>
            <person name="Kyndt J.A."/>
            <person name="Meyer T.E."/>
        </authorList>
    </citation>
    <scope>NUCLEOTIDE SEQUENCE [LARGE SCALE GENOMIC DNA]</scope>
    <source>
        <strain evidence="11 12">DSM 142</strain>
    </source>
</reference>
<feature type="binding site" evidence="5">
    <location>
        <position position="239"/>
    </location>
    <ligand>
        <name>pyridoxal 5'-phosphate</name>
        <dbReference type="ChEBI" id="CHEBI:597326"/>
    </ligand>
</feature>
<dbReference type="InterPro" id="IPR022657">
    <property type="entry name" value="De-COase2_CS"/>
</dbReference>
<feature type="active site" description="Proton donor" evidence="7">
    <location>
        <position position="349"/>
    </location>
</feature>
<dbReference type="SUPFAM" id="SSF50621">
    <property type="entry name" value="Alanine racemase C-terminal domain-like"/>
    <property type="match status" value="1"/>
</dbReference>
<dbReference type="PROSITE" id="PS00879">
    <property type="entry name" value="ODR_DC_2_2"/>
    <property type="match status" value="1"/>
</dbReference>
<keyword evidence="3 5" id="KW-0663">Pyridoxal phosphate</keyword>
<dbReference type="PRINTS" id="PR01179">
    <property type="entry name" value="ODADCRBXLASE"/>
</dbReference>
<dbReference type="EMBL" id="WNKS01000016">
    <property type="protein sequence ID" value="MTV32358.1"/>
    <property type="molecule type" value="Genomic_DNA"/>
</dbReference>
<evidence type="ECO:0000256" key="7">
    <source>
        <dbReference type="PIRSR" id="PIRSR600183-50"/>
    </source>
</evidence>
<evidence type="ECO:0000313" key="11">
    <source>
        <dbReference type="EMBL" id="MTV32358.1"/>
    </source>
</evidence>
<keyword evidence="2 5" id="KW-0210">Decarboxylase</keyword>
<dbReference type="GO" id="GO:0009089">
    <property type="term" value="P:lysine biosynthetic process via diaminopimelate"/>
    <property type="evidence" value="ECO:0007669"/>
    <property type="project" value="UniProtKB-UniRule"/>
</dbReference>
<comment type="pathway">
    <text evidence="5 8">Amino-acid biosynthesis; L-lysine biosynthesis via DAP pathway; L-lysine from DL-2,6-diaminopimelate: step 1/1.</text>
</comment>
<evidence type="ECO:0000259" key="9">
    <source>
        <dbReference type="Pfam" id="PF00278"/>
    </source>
</evidence>
<dbReference type="GO" id="GO:0030170">
    <property type="term" value="F:pyridoxal phosphate binding"/>
    <property type="evidence" value="ECO:0007669"/>
    <property type="project" value="UniProtKB-UniRule"/>
</dbReference>
<dbReference type="Proteomes" id="UP000439113">
    <property type="component" value="Unassembled WGS sequence"/>
</dbReference>
<dbReference type="InterPro" id="IPR022653">
    <property type="entry name" value="De-COase2_pyr-phos_BS"/>
</dbReference>
<dbReference type="InterPro" id="IPR002986">
    <property type="entry name" value="DAP_deCOOHase_LysA"/>
</dbReference>
<dbReference type="PANTHER" id="PTHR43727">
    <property type="entry name" value="DIAMINOPIMELATE DECARBOXYLASE"/>
    <property type="match status" value="1"/>
</dbReference>
<evidence type="ECO:0000259" key="10">
    <source>
        <dbReference type="Pfam" id="PF02784"/>
    </source>
</evidence>
<evidence type="ECO:0000256" key="2">
    <source>
        <dbReference type="ARBA" id="ARBA00022793"/>
    </source>
</evidence>
<dbReference type="PANTHER" id="PTHR43727:SF2">
    <property type="entry name" value="GROUP IV DECARBOXYLASE"/>
    <property type="match status" value="1"/>
</dbReference>
<feature type="domain" description="Orn/DAP/Arg decarboxylase 2 C-terminal" evidence="9">
    <location>
        <begin position="33"/>
        <end position="376"/>
    </location>
</feature>
<organism evidence="11 12">
    <name type="scientific">Rhodoblastus acidophilus</name>
    <name type="common">Rhodopseudomonas acidophila</name>
    <dbReference type="NCBI Taxonomy" id="1074"/>
    <lineage>
        <taxon>Bacteria</taxon>
        <taxon>Pseudomonadati</taxon>
        <taxon>Pseudomonadota</taxon>
        <taxon>Alphaproteobacteria</taxon>
        <taxon>Hyphomicrobiales</taxon>
        <taxon>Rhodoblastaceae</taxon>
        <taxon>Rhodoblastus</taxon>
    </lineage>
</organism>
<proteinExistence type="inferred from homology"/>
<dbReference type="Gene3D" id="2.40.37.10">
    <property type="entry name" value="Lyase, Ornithine Decarboxylase, Chain A, domain 1"/>
    <property type="match status" value="1"/>
</dbReference>
<dbReference type="GO" id="GO:0008836">
    <property type="term" value="F:diaminopimelate decarboxylase activity"/>
    <property type="evidence" value="ECO:0007669"/>
    <property type="project" value="UniProtKB-UniRule"/>
</dbReference>
<evidence type="ECO:0000256" key="3">
    <source>
        <dbReference type="ARBA" id="ARBA00022898"/>
    </source>
</evidence>
<feature type="binding site" evidence="5">
    <location>
        <position position="321"/>
    </location>
    <ligand>
        <name>substrate</name>
    </ligand>
</feature>
<dbReference type="InterPro" id="IPR029066">
    <property type="entry name" value="PLP-binding_barrel"/>
</dbReference>
<feature type="domain" description="Orn/DAP/Arg decarboxylase 2 N-terminal" evidence="10">
    <location>
        <begin position="35"/>
        <end position="284"/>
    </location>
</feature>
<dbReference type="Gene3D" id="3.20.20.10">
    <property type="entry name" value="Alanine racemase"/>
    <property type="match status" value="1"/>
</dbReference>
<dbReference type="SUPFAM" id="SSF51419">
    <property type="entry name" value="PLP-binding barrel"/>
    <property type="match status" value="1"/>
</dbReference>
<dbReference type="InterPro" id="IPR022643">
    <property type="entry name" value="De-COase2_C"/>
</dbReference>
<dbReference type="RefSeq" id="WP_155447052.1">
    <property type="nucleotide sequence ID" value="NZ_JAOQNR010000016.1"/>
</dbReference>
<feature type="binding site" evidence="5">
    <location>
        <position position="378"/>
    </location>
    <ligand>
        <name>substrate</name>
    </ligand>
</feature>
<dbReference type="Pfam" id="PF00278">
    <property type="entry name" value="Orn_DAP_Arg_deC"/>
    <property type="match status" value="1"/>
</dbReference>
<comment type="subunit">
    <text evidence="5">Homodimer.</text>
</comment>
<dbReference type="PROSITE" id="PS00878">
    <property type="entry name" value="ODR_DC_2_1"/>
    <property type="match status" value="1"/>
</dbReference>
<dbReference type="OrthoDB" id="9802241at2"/>
<evidence type="ECO:0000256" key="5">
    <source>
        <dbReference type="HAMAP-Rule" id="MF_02120"/>
    </source>
</evidence>
<dbReference type="AlphaFoldDB" id="A0A6N8DPX9"/>
<dbReference type="InterPro" id="IPR022644">
    <property type="entry name" value="De-COase2_N"/>
</dbReference>
<gene>
    <name evidence="5 11" type="primary">lysA</name>
    <name evidence="11" type="ORF">GJ654_15320</name>
</gene>
<feature type="binding site" evidence="5">
    <location>
        <begin position="278"/>
        <end position="281"/>
    </location>
    <ligand>
        <name>pyridoxal 5'-phosphate</name>
        <dbReference type="ChEBI" id="CHEBI:597326"/>
    </ligand>
</feature>
<evidence type="ECO:0000313" key="12">
    <source>
        <dbReference type="Proteomes" id="UP000439113"/>
    </source>
</evidence>
<evidence type="ECO:0000256" key="1">
    <source>
        <dbReference type="ARBA" id="ARBA00001933"/>
    </source>
</evidence>
<comment type="similarity">
    <text evidence="5">Belongs to the Orn/Lys/Arg decarboxylase class-II family. LysA subfamily.</text>
</comment>
<dbReference type="EC" id="4.1.1.20" evidence="5 6"/>
<dbReference type="FunFam" id="3.20.20.10:FF:000003">
    <property type="entry name" value="Diaminopimelate decarboxylase"/>
    <property type="match status" value="1"/>
</dbReference>
<evidence type="ECO:0000256" key="8">
    <source>
        <dbReference type="RuleBase" id="RU003738"/>
    </source>
</evidence>
<keyword evidence="5 8" id="KW-0457">Lysine biosynthesis</keyword>
<dbReference type="InterPro" id="IPR000183">
    <property type="entry name" value="Orn/DAP/Arg_de-COase"/>
</dbReference>
<dbReference type="InterPro" id="IPR009006">
    <property type="entry name" value="Ala_racemase/Decarboxylase_C"/>
</dbReference>
<feature type="modified residue" description="N6-(pyridoxal phosphate)lysine" evidence="5 7">
    <location>
        <position position="60"/>
    </location>
</feature>
<keyword evidence="4 5" id="KW-0456">Lyase</keyword>
<feature type="binding site" evidence="5">
    <location>
        <position position="281"/>
    </location>
    <ligand>
        <name>substrate</name>
    </ligand>
</feature>
<comment type="function">
    <text evidence="5">Specifically catalyzes the decarboxylation of meso-diaminopimelate (meso-DAP) to L-lysine.</text>
</comment>
<comment type="cofactor">
    <cofactor evidence="1 5 7 8">
        <name>pyridoxal 5'-phosphate</name>
        <dbReference type="ChEBI" id="CHEBI:597326"/>
    </cofactor>
</comment>
<dbReference type="CDD" id="cd06828">
    <property type="entry name" value="PLPDE_III_DapDC"/>
    <property type="match status" value="1"/>
</dbReference>
<feature type="binding site" evidence="5">
    <location>
        <position position="350"/>
    </location>
    <ligand>
        <name>substrate</name>
    </ligand>
</feature>
<feature type="binding site" evidence="5">
    <location>
        <position position="378"/>
    </location>
    <ligand>
        <name>pyridoxal 5'-phosphate</name>
        <dbReference type="ChEBI" id="CHEBI:597326"/>
    </ligand>
</feature>
<dbReference type="HAMAP" id="MF_02120">
    <property type="entry name" value="LysA"/>
    <property type="match status" value="1"/>
</dbReference>
<protein>
    <recommendedName>
        <fullName evidence="5 6">Diaminopimelate decarboxylase</fullName>
        <shortName evidence="5">DAP decarboxylase</shortName>
        <shortName evidence="5">DAPDC</shortName>
        <ecNumber evidence="5 6">4.1.1.20</ecNumber>
    </recommendedName>
</protein>
<comment type="catalytic activity">
    <reaction evidence="5 8">
        <text>meso-2,6-diaminopimelate + H(+) = L-lysine + CO2</text>
        <dbReference type="Rhea" id="RHEA:15101"/>
        <dbReference type="ChEBI" id="CHEBI:15378"/>
        <dbReference type="ChEBI" id="CHEBI:16526"/>
        <dbReference type="ChEBI" id="CHEBI:32551"/>
        <dbReference type="ChEBI" id="CHEBI:57791"/>
        <dbReference type="EC" id="4.1.1.20"/>
    </reaction>
</comment>
<sequence>MRHFAYENGVLHAEGHALPDLAREVETPFYLYSAATIRRHFSVFSKAVADLDALVCYAMKANSNQAILKLLAGMGSGMDVVSEGELLRARAAGVAGERITFSGVGKTDREIALALDLGIFCFNVESEPELERISQIACSRGQTAPISIRVNPDVDAKTHAKISTGKSENKFGVPISVAADVYDRAAKLPGVKIAGVDMHIGSQITDLTPFDNAFALLAGFVGELRRRGHAIHHVDLGGGLGIPYSEQEEASAQTYHPERYAAIVRRHIKPLGVKTVFEPGRLIVGNAGVLVTKVIYVKRGAGKNFIIVDAAMNDLVRPTLYEAHHDIFPVAQPAPEATNIKADLVGPVCETGDYLAKDRTLPEPKPGDLLAVMSAGAYGAAQACTYNSRLLIPEVLVDGDQHAVIRPRLRYEDLIGLDRVPNWLL</sequence>
<keyword evidence="5" id="KW-0028">Amino-acid biosynthesis</keyword>
<name>A0A6N8DPX9_RHOAC</name>